<dbReference type="SUPFAM" id="SSF46785">
    <property type="entry name" value="Winged helix' DNA-binding domain"/>
    <property type="match status" value="1"/>
</dbReference>
<dbReference type="Pfam" id="PF13280">
    <property type="entry name" value="WYL"/>
    <property type="match status" value="1"/>
</dbReference>
<dbReference type="InterPro" id="IPR026881">
    <property type="entry name" value="WYL_dom"/>
</dbReference>
<dbReference type="InterPro" id="IPR013196">
    <property type="entry name" value="HTH_11"/>
</dbReference>
<evidence type="ECO:0000313" key="5">
    <source>
        <dbReference type="EMBL" id="MBF9131235.1"/>
    </source>
</evidence>
<dbReference type="InterPro" id="IPR018356">
    <property type="entry name" value="Tscrpt_reg_HTH_DeoR_CS"/>
</dbReference>
<keyword evidence="1" id="KW-0805">Transcription regulation</keyword>
<dbReference type="Proteomes" id="UP000638560">
    <property type="component" value="Unassembled WGS sequence"/>
</dbReference>
<dbReference type="PANTHER" id="PTHR34580:SF3">
    <property type="entry name" value="PROTEIN PAFB"/>
    <property type="match status" value="1"/>
</dbReference>
<dbReference type="EMBL" id="JADPUN010000185">
    <property type="protein sequence ID" value="MBF9131235.1"/>
    <property type="molecule type" value="Genomic_DNA"/>
</dbReference>
<dbReference type="Pfam" id="PF25583">
    <property type="entry name" value="WCX"/>
    <property type="match status" value="1"/>
</dbReference>
<dbReference type="InterPro" id="IPR036388">
    <property type="entry name" value="WH-like_DNA-bd_sf"/>
</dbReference>
<gene>
    <name evidence="5" type="ORF">I0C86_20045</name>
</gene>
<keyword evidence="6" id="KW-1185">Reference proteome</keyword>
<keyword evidence="2" id="KW-0238">DNA-binding</keyword>
<dbReference type="InterPro" id="IPR001034">
    <property type="entry name" value="DeoR_HTH"/>
</dbReference>
<dbReference type="InterPro" id="IPR028349">
    <property type="entry name" value="PafC-like"/>
</dbReference>
<dbReference type="PROSITE" id="PS00894">
    <property type="entry name" value="HTH_DEOR_1"/>
    <property type="match status" value="1"/>
</dbReference>
<accession>A0ABS0GYH0</accession>
<evidence type="ECO:0000256" key="2">
    <source>
        <dbReference type="ARBA" id="ARBA00023125"/>
    </source>
</evidence>
<keyword evidence="3" id="KW-0804">Transcription</keyword>
<dbReference type="RefSeq" id="WP_196202794.1">
    <property type="nucleotide sequence ID" value="NZ_JADPUN010000185.1"/>
</dbReference>
<dbReference type="InterPro" id="IPR057727">
    <property type="entry name" value="WCX_dom"/>
</dbReference>
<dbReference type="Gene3D" id="1.10.10.10">
    <property type="entry name" value="Winged helix-like DNA-binding domain superfamily/Winged helix DNA-binding domain"/>
    <property type="match status" value="1"/>
</dbReference>
<dbReference type="PROSITE" id="PS52050">
    <property type="entry name" value="WYL"/>
    <property type="match status" value="1"/>
</dbReference>
<comment type="caution">
    <text evidence="5">The sequence shown here is derived from an EMBL/GenBank/DDBJ whole genome shotgun (WGS) entry which is preliminary data.</text>
</comment>
<evidence type="ECO:0000313" key="6">
    <source>
        <dbReference type="Proteomes" id="UP000638560"/>
    </source>
</evidence>
<evidence type="ECO:0000259" key="4">
    <source>
        <dbReference type="PROSITE" id="PS51000"/>
    </source>
</evidence>
<dbReference type="PROSITE" id="PS51000">
    <property type="entry name" value="HTH_DEOR_2"/>
    <property type="match status" value="1"/>
</dbReference>
<evidence type="ECO:0000256" key="3">
    <source>
        <dbReference type="ARBA" id="ARBA00023163"/>
    </source>
</evidence>
<dbReference type="Pfam" id="PF08279">
    <property type="entry name" value="HTH_11"/>
    <property type="match status" value="1"/>
</dbReference>
<feature type="domain" description="HTH deoR-type" evidence="4">
    <location>
        <begin position="4"/>
        <end position="59"/>
    </location>
</feature>
<protein>
    <submittedName>
        <fullName evidence="5">YafY family transcriptional regulator</fullName>
    </submittedName>
</protein>
<organism evidence="5 6">
    <name type="scientific">Plantactinospora alkalitolerans</name>
    <dbReference type="NCBI Taxonomy" id="2789879"/>
    <lineage>
        <taxon>Bacteria</taxon>
        <taxon>Bacillati</taxon>
        <taxon>Actinomycetota</taxon>
        <taxon>Actinomycetes</taxon>
        <taxon>Micromonosporales</taxon>
        <taxon>Micromonosporaceae</taxon>
        <taxon>Plantactinospora</taxon>
    </lineage>
</organism>
<evidence type="ECO:0000256" key="1">
    <source>
        <dbReference type="ARBA" id="ARBA00023015"/>
    </source>
</evidence>
<sequence>MANTSSRTLRLLSLLQTHRYWPGNELADRLDVSVRTLRRDVDRLRELGYPVDAHRGVDGGYQLAPGAALPPLVVDDEEAVALAVGLQAAAQGAIAGIEEASIRAFTKVVQVMPARLRRRVDALRAMTVPSPWGGETGPTIEAAVLTTVAQACRDAERLRFSYTARDAEQTARHIEPHRLVSLGRRWYLVGYDLTRQDWRSFRLDRMREPLGTGARFNPRQLPAEDAAAFIRASIENLATPYQVEALVHAPAGTVRDRVGRWGTIAHLDEQRCRLSMTTYTLDWPILALGSLGAEFEVISPPELVDQIREWSDRFGRAAATGPHTPTGPDDTAA</sequence>
<dbReference type="InterPro" id="IPR036390">
    <property type="entry name" value="WH_DNA-bd_sf"/>
</dbReference>
<dbReference type="InterPro" id="IPR051534">
    <property type="entry name" value="CBASS_pafABC_assoc_protein"/>
</dbReference>
<dbReference type="PIRSF" id="PIRSF016838">
    <property type="entry name" value="PafC"/>
    <property type="match status" value="1"/>
</dbReference>
<name>A0ABS0GYH0_9ACTN</name>
<proteinExistence type="predicted"/>
<dbReference type="PANTHER" id="PTHR34580">
    <property type="match status" value="1"/>
</dbReference>
<reference evidence="5 6" key="1">
    <citation type="submission" date="2020-11" db="EMBL/GenBank/DDBJ databases">
        <title>A novel isolate from a Black sea contaminated sediment with potential to produce alkanes: Plantactinospora alkalitolerans sp. nov.</title>
        <authorList>
            <person name="Carro L."/>
            <person name="Veyisoglu A."/>
            <person name="Guven K."/>
            <person name="Schumann P."/>
            <person name="Klenk H.-P."/>
            <person name="Sahin N."/>
        </authorList>
    </citation>
    <scope>NUCLEOTIDE SEQUENCE [LARGE SCALE GENOMIC DNA]</scope>
    <source>
        <strain evidence="5 6">S1510</strain>
    </source>
</reference>